<feature type="coiled-coil region" evidence="1">
    <location>
        <begin position="133"/>
        <end position="160"/>
    </location>
</feature>
<sequence>MRPRCPVCLEDFQATGAPGAPVPIAFSCGAAMILIVYPVSHDVDVAQGHIICSQCTPRLSACPFRDETGTLDVRTTVSFTFETTALRATAAEVIQKQVGVLDVERLRLADEATKVGAQIGKMKKAVERQNTRIAKQRSYLENVHAEIREQEEQAQKLRLTCGREWTRVAELQSQLSEVRVSLSPQQRITRRLSAVTVKMLVIARATMDPLKILQDRLLLLIRWLHAKRLRAAANNSEIARETLSALQ</sequence>
<keyword evidence="1" id="KW-0175">Coiled coil</keyword>
<comment type="caution">
    <text evidence="2">The sequence shown here is derived from an EMBL/GenBank/DDBJ whole genome shotgun (WGS) entry which is preliminary data.</text>
</comment>
<dbReference type="Proteomes" id="UP000298390">
    <property type="component" value="Unassembled WGS sequence"/>
</dbReference>
<evidence type="ECO:0000256" key="1">
    <source>
        <dbReference type="SAM" id="Coils"/>
    </source>
</evidence>
<gene>
    <name evidence="2" type="ORF">EVJ58_g3226</name>
</gene>
<dbReference type="PROSITE" id="PS51257">
    <property type="entry name" value="PROKAR_LIPOPROTEIN"/>
    <property type="match status" value="1"/>
</dbReference>
<reference evidence="2 3" key="1">
    <citation type="submission" date="2019-01" db="EMBL/GenBank/DDBJ databases">
        <title>Genome sequencing of the rare red list fungi Fomitopsis rosea.</title>
        <authorList>
            <person name="Buettner E."/>
            <person name="Kellner H."/>
        </authorList>
    </citation>
    <scope>NUCLEOTIDE SEQUENCE [LARGE SCALE GENOMIC DNA]</scope>
    <source>
        <strain evidence="2 3">DSM 105464</strain>
    </source>
</reference>
<proteinExistence type="predicted"/>
<protein>
    <submittedName>
        <fullName evidence="2">Uncharacterized protein</fullName>
    </submittedName>
</protein>
<evidence type="ECO:0000313" key="3">
    <source>
        <dbReference type="Proteomes" id="UP000298390"/>
    </source>
</evidence>
<dbReference type="EMBL" id="SEKV01000129">
    <property type="protein sequence ID" value="TFY63475.1"/>
    <property type="molecule type" value="Genomic_DNA"/>
</dbReference>
<organism evidence="2 3">
    <name type="scientific">Rhodofomes roseus</name>
    <dbReference type="NCBI Taxonomy" id="34475"/>
    <lineage>
        <taxon>Eukaryota</taxon>
        <taxon>Fungi</taxon>
        <taxon>Dikarya</taxon>
        <taxon>Basidiomycota</taxon>
        <taxon>Agaricomycotina</taxon>
        <taxon>Agaricomycetes</taxon>
        <taxon>Polyporales</taxon>
        <taxon>Rhodofomes</taxon>
    </lineage>
</organism>
<evidence type="ECO:0000313" key="2">
    <source>
        <dbReference type="EMBL" id="TFY63475.1"/>
    </source>
</evidence>
<name>A0A4Y9YM32_9APHY</name>
<accession>A0A4Y9YM32</accession>
<dbReference type="AlphaFoldDB" id="A0A4Y9YM32"/>